<feature type="region of interest" description="Disordered" evidence="1">
    <location>
        <begin position="27"/>
        <end position="67"/>
    </location>
</feature>
<keyword evidence="2" id="KW-0732">Signal</keyword>
<evidence type="ECO:0008006" key="5">
    <source>
        <dbReference type="Google" id="ProtNLM"/>
    </source>
</evidence>
<dbReference type="AlphaFoldDB" id="A0A1R1F265"/>
<feature type="chain" id="PRO_5039519980" description="Lipoprotein" evidence="2">
    <location>
        <begin position="23"/>
        <end position="325"/>
    </location>
</feature>
<sequence length="325" mass="34554">MKNTIKISSILLALAIAVAVTACSDKQETAPGTPDRVDEQNNPSTQPGNAEQVPSVKEGTGTYTGQADPHTVEIVVDGKPTAFQLGDGLDQAVADLQEQDPVQFKYEEKAIEGEDTLKQLVLTEIKKSDSVQGAGESGEDGTSGKDSSSSASAGGQSDSGDSKSSASSGSVSKRPAEGKLEVTLEGNDEVRPAKLVQAEGYSLYIPEQFSFDAGKHLLYMNVDHEYSVRIEKLPADFNLDQLESQGKKELKPYGEIKKLGAADLTGPMKDALIFLTAFDSSGTHEYIVKKLDGSGFVFQVTQPQREASEGFGPLAFAALNSIENE</sequence>
<reference evidence="3 4" key="1">
    <citation type="submission" date="2016-11" db="EMBL/GenBank/DDBJ databases">
        <title>Paenibacillus species isolates.</title>
        <authorList>
            <person name="Beno S.M."/>
        </authorList>
    </citation>
    <scope>NUCLEOTIDE SEQUENCE [LARGE SCALE GENOMIC DNA]</scope>
    <source>
        <strain evidence="3 4">FSL R5-0378</strain>
    </source>
</reference>
<feature type="region of interest" description="Disordered" evidence="1">
    <location>
        <begin position="127"/>
        <end position="185"/>
    </location>
</feature>
<dbReference type="PROSITE" id="PS51257">
    <property type="entry name" value="PROKAR_LIPOPROTEIN"/>
    <property type="match status" value="1"/>
</dbReference>
<accession>A0A1R1F265</accession>
<protein>
    <recommendedName>
        <fullName evidence="5">Lipoprotein</fullName>
    </recommendedName>
</protein>
<evidence type="ECO:0000256" key="2">
    <source>
        <dbReference type="SAM" id="SignalP"/>
    </source>
</evidence>
<name>A0A1R1F265_9BACL</name>
<feature type="compositionally biased region" description="Basic and acidic residues" evidence="1">
    <location>
        <begin position="174"/>
        <end position="185"/>
    </location>
</feature>
<dbReference type="Proteomes" id="UP000187172">
    <property type="component" value="Unassembled WGS sequence"/>
</dbReference>
<evidence type="ECO:0000313" key="3">
    <source>
        <dbReference type="EMBL" id="OMF58203.1"/>
    </source>
</evidence>
<evidence type="ECO:0000313" key="4">
    <source>
        <dbReference type="Proteomes" id="UP000187172"/>
    </source>
</evidence>
<proteinExistence type="predicted"/>
<feature type="signal peptide" evidence="2">
    <location>
        <begin position="1"/>
        <end position="22"/>
    </location>
</feature>
<dbReference type="RefSeq" id="WP_076167498.1">
    <property type="nucleotide sequence ID" value="NZ_MRTP01000001.1"/>
</dbReference>
<feature type="compositionally biased region" description="Low complexity" evidence="1">
    <location>
        <begin position="144"/>
        <end position="173"/>
    </location>
</feature>
<comment type="caution">
    <text evidence="3">The sequence shown here is derived from an EMBL/GenBank/DDBJ whole genome shotgun (WGS) entry which is preliminary data.</text>
</comment>
<evidence type="ECO:0000256" key="1">
    <source>
        <dbReference type="SAM" id="MobiDB-lite"/>
    </source>
</evidence>
<gene>
    <name evidence="3" type="ORF">BK138_06555</name>
</gene>
<dbReference type="EMBL" id="MRTP01000001">
    <property type="protein sequence ID" value="OMF58203.1"/>
    <property type="molecule type" value="Genomic_DNA"/>
</dbReference>
<organism evidence="3 4">
    <name type="scientific">Paenibacillus rhizosphaerae</name>
    <dbReference type="NCBI Taxonomy" id="297318"/>
    <lineage>
        <taxon>Bacteria</taxon>
        <taxon>Bacillati</taxon>
        <taxon>Bacillota</taxon>
        <taxon>Bacilli</taxon>
        <taxon>Bacillales</taxon>
        <taxon>Paenibacillaceae</taxon>
        <taxon>Paenibacillus</taxon>
    </lineage>
</organism>
<feature type="compositionally biased region" description="Polar residues" evidence="1">
    <location>
        <begin position="40"/>
        <end position="49"/>
    </location>
</feature>
<keyword evidence="4" id="KW-1185">Reference proteome</keyword>